<dbReference type="EMBL" id="NOXG01000002">
    <property type="protein sequence ID" value="PYD76433.1"/>
    <property type="molecule type" value="Genomic_DNA"/>
</dbReference>
<accession>A0A318QUL6</accession>
<feature type="signal peptide" evidence="1">
    <location>
        <begin position="1"/>
        <end position="24"/>
    </location>
</feature>
<dbReference type="RefSeq" id="WP_110526677.1">
    <property type="nucleotide sequence ID" value="NZ_NOXG01000002.1"/>
</dbReference>
<gene>
    <name evidence="3" type="ORF">CFR71_02425</name>
</gene>
<dbReference type="SMART" id="SM00062">
    <property type="entry name" value="PBPb"/>
    <property type="match status" value="1"/>
</dbReference>
<name>A0A318QUL6_9PROT</name>
<feature type="domain" description="Solute-binding protein family 3/N-terminal" evidence="2">
    <location>
        <begin position="69"/>
        <end position="266"/>
    </location>
</feature>
<evidence type="ECO:0000259" key="2">
    <source>
        <dbReference type="SMART" id="SM00062"/>
    </source>
</evidence>
<protein>
    <submittedName>
        <fullName evidence="3">Amino acid ABC transporter substrate-binding protein</fullName>
    </submittedName>
</protein>
<feature type="chain" id="PRO_5016347951" evidence="1">
    <location>
        <begin position="25"/>
        <end position="280"/>
    </location>
</feature>
<keyword evidence="1" id="KW-0732">Signal</keyword>
<sequence>MRQLRHTGVVFALLVGLAFHQARAAEGYGQCRLFGHGATHHVTPAVPGQLTVLINLPAVGEFDGDTPTTIRSGREFCLAVNIAYRLGLDRVVLRNASFDSLVAGRNRDYDLALALVSVRHRDHEVVTFSAPYAFDSYGIATRATTRMDENTLRAARVGTQLGTNVTSWARDSLKIRRLSAFDDTGTMFTALAAGNVDAVITSLSVILGQVGAAQGRFRVVGQFPEGTPIAAVLPLHSPEAPVIDRIINDMRTEGTLRALDMTYLAPLWKGADPSTIPVWH</sequence>
<dbReference type="SUPFAM" id="SSF53850">
    <property type="entry name" value="Periplasmic binding protein-like II"/>
    <property type="match status" value="1"/>
</dbReference>
<dbReference type="InterPro" id="IPR001638">
    <property type="entry name" value="Solute-binding_3/MltF_N"/>
</dbReference>
<evidence type="ECO:0000313" key="4">
    <source>
        <dbReference type="Proteomes" id="UP000247609"/>
    </source>
</evidence>
<comment type="caution">
    <text evidence="3">The sequence shown here is derived from an EMBL/GenBank/DDBJ whole genome shotgun (WGS) entry which is preliminary data.</text>
</comment>
<evidence type="ECO:0000313" key="3">
    <source>
        <dbReference type="EMBL" id="PYD76433.1"/>
    </source>
</evidence>
<dbReference type="AlphaFoldDB" id="A0A318QUL6"/>
<organism evidence="3 4">
    <name type="scientific">Novacetimonas pomaceti</name>
    <dbReference type="NCBI Taxonomy" id="2021998"/>
    <lineage>
        <taxon>Bacteria</taxon>
        <taxon>Pseudomonadati</taxon>
        <taxon>Pseudomonadota</taxon>
        <taxon>Alphaproteobacteria</taxon>
        <taxon>Acetobacterales</taxon>
        <taxon>Acetobacteraceae</taxon>
        <taxon>Novacetimonas</taxon>
    </lineage>
</organism>
<proteinExistence type="predicted"/>
<evidence type="ECO:0000256" key="1">
    <source>
        <dbReference type="SAM" id="SignalP"/>
    </source>
</evidence>
<reference evidence="3 4" key="1">
    <citation type="submission" date="2017-07" db="EMBL/GenBank/DDBJ databases">
        <title>A draft genome sequence of Komagataeibacter sp. T5K1.</title>
        <authorList>
            <person name="Skraban J."/>
            <person name="Cleenwerck I."/>
            <person name="Vandamme P."/>
            <person name="Trcek J."/>
        </authorList>
    </citation>
    <scope>NUCLEOTIDE SEQUENCE [LARGE SCALE GENOMIC DNA]</scope>
    <source>
        <strain evidence="3 4">T5K1</strain>
    </source>
</reference>
<dbReference type="Gene3D" id="3.40.190.10">
    <property type="entry name" value="Periplasmic binding protein-like II"/>
    <property type="match status" value="2"/>
</dbReference>
<dbReference type="Proteomes" id="UP000247609">
    <property type="component" value="Unassembled WGS sequence"/>
</dbReference>